<gene>
    <name evidence="2" type="ORF">Vretimale_5360</name>
</gene>
<evidence type="ECO:0000313" key="3">
    <source>
        <dbReference type="Proteomes" id="UP000722791"/>
    </source>
</evidence>
<reference evidence="2" key="1">
    <citation type="journal article" date="2021" name="Proc. Natl. Acad. Sci. U.S.A.">
        <title>Three genomes in the algal genus Volvox reveal the fate of a haploid sex-determining region after a transition to homothallism.</title>
        <authorList>
            <person name="Yamamoto K."/>
            <person name="Hamaji T."/>
            <person name="Kawai-Toyooka H."/>
            <person name="Matsuzaki R."/>
            <person name="Takahashi F."/>
            <person name="Nishimura Y."/>
            <person name="Kawachi M."/>
            <person name="Noguchi H."/>
            <person name="Minakuchi Y."/>
            <person name="Umen J.G."/>
            <person name="Toyoda A."/>
            <person name="Nozaki H."/>
        </authorList>
    </citation>
    <scope>NUCLEOTIDE SEQUENCE</scope>
    <source>
        <strain evidence="2">NIES-3785</strain>
    </source>
</reference>
<comment type="similarity">
    <text evidence="1">Belongs to the thioredoxin family.</text>
</comment>
<protein>
    <submittedName>
        <fullName evidence="2">Uncharacterized protein</fullName>
    </submittedName>
</protein>
<dbReference type="Pfam" id="PF06110">
    <property type="entry name" value="TXD17-like_Trx"/>
    <property type="match status" value="1"/>
</dbReference>
<evidence type="ECO:0000256" key="1">
    <source>
        <dbReference type="ARBA" id="ARBA00008987"/>
    </source>
</evidence>
<sequence>MAQPHGKHHHQNHPKSYSWAAIMSGVLIVSTLALVGTQVLQARRIAGSRPLLIFGRRKLHRVVHFSEYKQVVPELLEHAEPHFVAFTSGVDNQGRPWCGDCAAAMPIIREVVLGAGGSLLEVSVGKREDWANRQHPMRVDPDCPVRFVPTLYYWSEKGCGSSVANPLNNDETEESLRLIVAKFVQQTASGQRYVDRITREIIESGGKGCGGC</sequence>
<name>A0A8J4G4S3_9CHLO</name>
<proteinExistence type="inferred from homology"/>
<dbReference type="PANTHER" id="PTHR12452:SF0">
    <property type="entry name" value="THIOREDOXIN DOMAIN-CONTAINING PROTEIN 17"/>
    <property type="match status" value="1"/>
</dbReference>
<accession>A0A8J4G4S3</accession>
<dbReference type="Proteomes" id="UP000722791">
    <property type="component" value="Unassembled WGS sequence"/>
</dbReference>
<organism evidence="2 3">
    <name type="scientific">Volvox reticuliferus</name>
    <dbReference type="NCBI Taxonomy" id="1737510"/>
    <lineage>
        <taxon>Eukaryota</taxon>
        <taxon>Viridiplantae</taxon>
        <taxon>Chlorophyta</taxon>
        <taxon>core chlorophytes</taxon>
        <taxon>Chlorophyceae</taxon>
        <taxon>CS clade</taxon>
        <taxon>Chlamydomonadales</taxon>
        <taxon>Volvocaceae</taxon>
        <taxon>Volvox</taxon>
    </lineage>
</organism>
<comment type="caution">
    <text evidence="2">The sequence shown here is derived from an EMBL/GenBank/DDBJ whole genome shotgun (WGS) entry which is preliminary data.</text>
</comment>
<dbReference type="PANTHER" id="PTHR12452">
    <property type="entry name" value="42-9-9 PROTEIN-RELATED"/>
    <property type="match status" value="1"/>
</dbReference>
<dbReference type="InterPro" id="IPR010357">
    <property type="entry name" value="TXNDC17_dom"/>
</dbReference>
<dbReference type="Gene3D" id="3.40.30.10">
    <property type="entry name" value="Glutaredoxin"/>
    <property type="match status" value="1"/>
</dbReference>
<evidence type="ECO:0000313" key="2">
    <source>
        <dbReference type="EMBL" id="GIM00200.1"/>
    </source>
</evidence>
<dbReference type="InterPro" id="IPR036249">
    <property type="entry name" value="Thioredoxin-like_sf"/>
</dbReference>
<dbReference type="GO" id="GO:0047134">
    <property type="term" value="F:protein-disulfide reductase [NAD(P)H] activity"/>
    <property type="evidence" value="ECO:0007669"/>
    <property type="project" value="InterPro"/>
</dbReference>
<dbReference type="GO" id="GO:0005829">
    <property type="term" value="C:cytosol"/>
    <property type="evidence" value="ECO:0007669"/>
    <property type="project" value="TreeGrafter"/>
</dbReference>
<dbReference type="InterPro" id="IPR045108">
    <property type="entry name" value="TXNDC17-like"/>
</dbReference>
<dbReference type="SUPFAM" id="SSF52833">
    <property type="entry name" value="Thioredoxin-like"/>
    <property type="match status" value="1"/>
</dbReference>
<dbReference type="EMBL" id="BNCQ01000007">
    <property type="protein sequence ID" value="GIM00200.1"/>
    <property type="molecule type" value="Genomic_DNA"/>
</dbReference>
<dbReference type="OrthoDB" id="78947at2759"/>
<dbReference type="AlphaFoldDB" id="A0A8J4G4S3"/>